<dbReference type="InterPro" id="IPR009252">
    <property type="entry name" value="Cell_div_ZapB"/>
</dbReference>
<proteinExistence type="predicted"/>
<comment type="caution">
    <text evidence="4">The sequence shown here is derived from an EMBL/GenBank/DDBJ whole genome shotgun (WGS) entry which is preliminary data.</text>
</comment>
<evidence type="ECO:0000313" key="4">
    <source>
        <dbReference type="EMBL" id="MFC7089240.1"/>
    </source>
</evidence>
<keyword evidence="2" id="KW-0717">Septation</keyword>
<reference evidence="5" key="1">
    <citation type="journal article" date="2019" name="Int. J. Syst. Evol. Microbiol.">
        <title>The Global Catalogue of Microorganisms (GCM) 10K type strain sequencing project: providing services to taxonomists for standard genome sequencing and annotation.</title>
        <authorList>
            <consortium name="The Broad Institute Genomics Platform"/>
            <consortium name="The Broad Institute Genome Sequencing Center for Infectious Disease"/>
            <person name="Wu L."/>
            <person name="Ma J."/>
        </authorList>
    </citation>
    <scope>NUCLEOTIDE SEQUENCE [LARGE SCALE GENOMIC DNA]</scope>
    <source>
        <strain evidence="5">CGMCC 1.13666</strain>
    </source>
</reference>
<dbReference type="SUPFAM" id="SSF58022">
    <property type="entry name" value="XRCC4, C-terminal oligomerization domain"/>
    <property type="match status" value="1"/>
</dbReference>
<evidence type="ECO:0000256" key="1">
    <source>
        <dbReference type="ARBA" id="ARBA00023054"/>
    </source>
</evidence>
<dbReference type="EMBL" id="JBHSZP010000013">
    <property type="protein sequence ID" value="MFC7089240.1"/>
    <property type="molecule type" value="Genomic_DNA"/>
</dbReference>
<dbReference type="GO" id="GO:0051301">
    <property type="term" value="P:cell division"/>
    <property type="evidence" value="ECO:0007669"/>
    <property type="project" value="UniProtKB-KW"/>
</dbReference>
<keyword evidence="2" id="KW-0131">Cell cycle</keyword>
<evidence type="ECO:0000313" key="5">
    <source>
        <dbReference type="Proteomes" id="UP001596411"/>
    </source>
</evidence>
<keyword evidence="4" id="KW-0132">Cell division</keyword>
<protein>
    <submittedName>
        <fullName evidence="4">Cell division protein ZapB</fullName>
    </submittedName>
</protein>
<dbReference type="Proteomes" id="UP001596411">
    <property type="component" value="Unassembled WGS sequence"/>
</dbReference>
<evidence type="ECO:0000256" key="3">
    <source>
        <dbReference type="SAM" id="Coils"/>
    </source>
</evidence>
<evidence type="ECO:0000256" key="2">
    <source>
        <dbReference type="ARBA" id="ARBA00023210"/>
    </source>
</evidence>
<dbReference type="Pfam" id="PF06005">
    <property type="entry name" value="ZapB"/>
    <property type="match status" value="1"/>
</dbReference>
<gene>
    <name evidence="4" type="ORF">ACFQH5_06745</name>
</gene>
<keyword evidence="1 3" id="KW-0175">Coiled coil</keyword>
<name>A0ABW2ETF9_9GAMM</name>
<keyword evidence="5" id="KW-1185">Reference proteome</keyword>
<dbReference type="Gene3D" id="1.20.5.340">
    <property type="match status" value="1"/>
</dbReference>
<sequence>MSIELFNQLEQKVSQAVEALELLKMEAEELREENSRLKQEHDEWQRRLSGLLSKFQELDGGSQS</sequence>
<organism evidence="4 5">
    <name type="scientific">Halomonas salifodinae</name>
    <dbReference type="NCBI Taxonomy" id="438745"/>
    <lineage>
        <taxon>Bacteria</taxon>
        <taxon>Pseudomonadati</taxon>
        <taxon>Pseudomonadota</taxon>
        <taxon>Gammaproteobacteria</taxon>
        <taxon>Oceanospirillales</taxon>
        <taxon>Halomonadaceae</taxon>
        <taxon>Halomonas</taxon>
    </lineage>
</organism>
<accession>A0ABW2ETF9</accession>
<feature type="coiled-coil region" evidence="3">
    <location>
        <begin position="6"/>
        <end position="54"/>
    </location>
</feature>
<dbReference type="RefSeq" id="WP_346062855.1">
    <property type="nucleotide sequence ID" value="NZ_BAAADR010000012.1"/>
</dbReference>